<proteinExistence type="predicted"/>
<protein>
    <submittedName>
        <fullName evidence="2">Uncharacterized protein</fullName>
    </submittedName>
</protein>
<feature type="region of interest" description="Disordered" evidence="1">
    <location>
        <begin position="36"/>
        <end position="74"/>
    </location>
</feature>
<sequence>MPMAGPSSRSRPLGSGTLLALWASLLYPSLIRGSLPTRRSQIGSRTPSRPSPSTSRDLPFDLPSGSASAKTAPI</sequence>
<feature type="compositionally biased region" description="Low complexity" evidence="1">
    <location>
        <begin position="44"/>
        <end position="56"/>
    </location>
</feature>
<dbReference type="EMBL" id="CVQI01034358">
    <property type="protein sequence ID" value="CRK44843.1"/>
    <property type="molecule type" value="Genomic_DNA"/>
</dbReference>
<organism evidence="2 3">
    <name type="scientific">Verticillium longisporum</name>
    <name type="common">Verticillium dahliae var. longisporum</name>
    <dbReference type="NCBI Taxonomy" id="100787"/>
    <lineage>
        <taxon>Eukaryota</taxon>
        <taxon>Fungi</taxon>
        <taxon>Dikarya</taxon>
        <taxon>Ascomycota</taxon>
        <taxon>Pezizomycotina</taxon>
        <taxon>Sordariomycetes</taxon>
        <taxon>Hypocreomycetidae</taxon>
        <taxon>Glomerellales</taxon>
        <taxon>Plectosphaerellaceae</taxon>
        <taxon>Verticillium</taxon>
    </lineage>
</organism>
<name>A0A0G4NEL5_VERLO</name>
<dbReference type="AlphaFoldDB" id="A0A0G4NEL5"/>
<dbReference type="Proteomes" id="UP000045706">
    <property type="component" value="Unassembled WGS sequence"/>
</dbReference>
<evidence type="ECO:0000313" key="3">
    <source>
        <dbReference type="Proteomes" id="UP000045706"/>
    </source>
</evidence>
<evidence type="ECO:0000313" key="2">
    <source>
        <dbReference type="EMBL" id="CRK44843.1"/>
    </source>
</evidence>
<feature type="compositionally biased region" description="Polar residues" evidence="1">
    <location>
        <begin position="65"/>
        <end position="74"/>
    </location>
</feature>
<accession>A0A0G4NEL5</accession>
<gene>
    <name evidence="2" type="ORF">BN1723_019574</name>
</gene>
<reference evidence="3" key="1">
    <citation type="submission" date="2015-05" db="EMBL/GenBank/DDBJ databases">
        <authorList>
            <person name="Fogelqvist Johan"/>
        </authorList>
    </citation>
    <scope>NUCLEOTIDE SEQUENCE [LARGE SCALE GENOMIC DNA]</scope>
</reference>
<evidence type="ECO:0000256" key="1">
    <source>
        <dbReference type="SAM" id="MobiDB-lite"/>
    </source>
</evidence>